<evidence type="ECO:0000313" key="10">
    <source>
        <dbReference type="Proteomes" id="UP001595904"/>
    </source>
</evidence>
<sequence length="287" mass="31781">MTQLNENVTLTQAANVQLLDQVIAAYARTDNERWNTLIESLLRHLHGFANEVELRPEEWWTAIDFLTRTGQACIGPRQEFILLSDALGLSSAIDNLNNVTMAGATESAVTGPFYAPHSPYIEHGGSIALAGEGETALIRGRVLDTEGTPIAGAELDIWHTSPNQLYAVQDHSQPEMNFRGKLRTREDGSYAFQTIKPIAYPVPVDGPVGQLLNKAGRHPMRPAHIHFIVSAEGYRSVTTQLFTRGDEFNDSDAVFGVKGSLLIDYQRNTDRSLAVDWLLDHDFVLAR</sequence>
<proteinExistence type="inferred from homology"/>
<comment type="similarity">
    <text evidence="2">Belongs to the intradiol ring-cleavage dioxygenase family.</text>
</comment>
<keyword evidence="3" id="KW-0479">Metal-binding</keyword>
<dbReference type="InterPro" id="IPR015889">
    <property type="entry name" value="Intradiol_dOase_core"/>
</dbReference>
<dbReference type="InterPro" id="IPR050770">
    <property type="entry name" value="Intradiol_RC_Dioxygenase"/>
</dbReference>
<evidence type="ECO:0000313" key="9">
    <source>
        <dbReference type="EMBL" id="MFC4313159.1"/>
    </source>
</evidence>
<feature type="domain" description="Catechol dioxygenase N-terminal" evidence="8">
    <location>
        <begin position="31"/>
        <end position="104"/>
    </location>
</feature>
<gene>
    <name evidence="9" type="ORF">ACFPN2_29040</name>
</gene>
<reference evidence="10" key="1">
    <citation type="journal article" date="2019" name="Int. J. Syst. Evol. Microbiol.">
        <title>The Global Catalogue of Microorganisms (GCM) 10K type strain sequencing project: providing services to taxonomists for standard genome sequencing and annotation.</title>
        <authorList>
            <consortium name="The Broad Institute Genomics Platform"/>
            <consortium name="The Broad Institute Genome Sequencing Center for Infectious Disease"/>
            <person name="Wu L."/>
            <person name="Ma J."/>
        </authorList>
    </citation>
    <scope>NUCLEOTIDE SEQUENCE [LARGE SCALE GENOMIC DNA]</scope>
    <source>
        <strain evidence="10">CGMCC 1.10759</strain>
    </source>
</reference>
<evidence type="ECO:0000259" key="7">
    <source>
        <dbReference type="Pfam" id="PF00775"/>
    </source>
</evidence>
<evidence type="ECO:0000256" key="4">
    <source>
        <dbReference type="ARBA" id="ARBA00022964"/>
    </source>
</evidence>
<evidence type="ECO:0000256" key="6">
    <source>
        <dbReference type="ARBA" id="ARBA00023004"/>
    </source>
</evidence>
<dbReference type="EMBL" id="JBHSDU010000015">
    <property type="protein sequence ID" value="MFC4313159.1"/>
    <property type="molecule type" value="Genomic_DNA"/>
</dbReference>
<dbReference type="Pfam" id="PF04444">
    <property type="entry name" value="Dioxygenase_N"/>
    <property type="match status" value="1"/>
</dbReference>
<comment type="caution">
    <text evidence="9">The sequence shown here is derived from an EMBL/GenBank/DDBJ whole genome shotgun (WGS) entry which is preliminary data.</text>
</comment>
<evidence type="ECO:0000256" key="5">
    <source>
        <dbReference type="ARBA" id="ARBA00023002"/>
    </source>
</evidence>
<keyword evidence="6" id="KW-0408">Iron</keyword>
<dbReference type="Gene3D" id="2.60.130.10">
    <property type="entry name" value="Aromatic compound dioxygenase"/>
    <property type="match status" value="1"/>
</dbReference>
<evidence type="ECO:0000256" key="1">
    <source>
        <dbReference type="ARBA" id="ARBA00001965"/>
    </source>
</evidence>
<keyword evidence="5" id="KW-0560">Oxidoreductase</keyword>
<dbReference type="InterPro" id="IPR007535">
    <property type="entry name" value="Catechol_dOase_N"/>
</dbReference>
<organism evidence="9 10">
    <name type="scientific">Steroidobacter flavus</name>
    <dbReference type="NCBI Taxonomy" id="1842136"/>
    <lineage>
        <taxon>Bacteria</taxon>
        <taxon>Pseudomonadati</taxon>
        <taxon>Pseudomonadota</taxon>
        <taxon>Gammaproteobacteria</taxon>
        <taxon>Steroidobacterales</taxon>
        <taxon>Steroidobacteraceae</taxon>
        <taxon>Steroidobacter</taxon>
    </lineage>
</organism>
<keyword evidence="10" id="KW-1185">Reference proteome</keyword>
<dbReference type="Pfam" id="PF00775">
    <property type="entry name" value="Dioxygenase_C"/>
    <property type="match status" value="1"/>
</dbReference>
<protein>
    <submittedName>
        <fullName evidence="9">Dioxygenase</fullName>
    </submittedName>
</protein>
<comment type="cofactor">
    <cofactor evidence="1">
        <name>Fe(3+)</name>
        <dbReference type="ChEBI" id="CHEBI:29034"/>
    </cofactor>
</comment>
<dbReference type="PANTHER" id="PTHR33711">
    <property type="entry name" value="DIOXYGENASE, PUTATIVE (AFU_ORTHOLOGUE AFUA_2G02910)-RELATED"/>
    <property type="match status" value="1"/>
</dbReference>
<dbReference type="InterPro" id="IPR000627">
    <property type="entry name" value="Intradiol_dOase_C"/>
</dbReference>
<feature type="domain" description="Intradiol ring-cleavage dioxygenases" evidence="7">
    <location>
        <begin position="110"/>
        <end position="274"/>
    </location>
</feature>
<name>A0ABV8SZZ0_9GAMM</name>
<dbReference type="GO" id="GO:0051213">
    <property type="term" value="F:dioxygenase activity"/>
    <property type="evidence" value="ECO:0007669"/>
    <property type="project" value="UniProtKB-KW"/>
</dbReference>
<dbReference type="SUPFAM" id="SSF49482">
    <property type="entry name" value="Aromatic compound dioxygenase"/>
    <property type="match status" value="1"/>
</dbReference>
<evidence type="ECO:0000256" key="2">
    <source>
        <dbReference type="ARBA" id="ARBA00007825"/>
    </source>
</evidence>
<keyword evidence="4 9" id="KW-0223">Dioxygenase</keyword>
<dbReference type="Proteomes" id="UP001595904">
    <property type="component" value="Unassembled WGS sequence"/>
</dbReference>
<evidence type="ECO:0000256" key="3">
    <source>
        <dbReference type="ARBA" id="ARBA00022723"/>
    </source>
</evidence>
<dbReference type="PANTHER" id="PTHR33711:SF7">
    <property type="entry name" value="INTRADIOL RING-CLEAVAGE DIOXYGENASES DOMAIN-CONTAINING PROTEIN-RELATED"/>
    <property type="match status" value="1"/>
</dbReference>
<accession>A0ABV8SZZ0</accession>
<dbReference type="RefSeq" id="WP_380603223.1">
    <property type="nucleotide sequence ID" value="NZ_JBHSDU010000015.1"/>
</dbReference>
<evidence type="ECO:0000259" key="8">
    <source>
        <dbReference type="Pfam" id="PF04444"/>
    </source>
</evidence>